<accession>A0A7G9V148</accession>
<organism evidence="1 2">
    <name type="scientific">Pseudomonas phage phiPsa267</name>
    <dbReference type="NCBI Taxonomy" id="1460361"/>
    <lineage>
        <taxon>Viruses</taxon>
        <taxon>Duplodnaviria</taxon>
        <taxon>Heunggongvirae</taxon>
        <taxon>Uroviricota</taxon>
        <taxon>Caudoviricetes</taxon>
        <taxon>Vandenendeviridae</taxon>
        <taxon>Gorskivirinae</taxon>
        <taxon>Otagovirus</taxon>
        <taxon>Otagovirus psa267</taxon>
    </lineage>
</organism>
<dbReference type="Proteomes" id="UP000516074">
    <property type="component" value="Segment"/>
</dbReference>
<evidence type="ECO:0000313" key="2">
    <source>
        <dbReference type="Proteomes" id="UP000516074"/>
    </source>
</evidence>
<sequence>MSMSTHEATVYISGMIEAIQVLHAQARAVADEHGIAFDITFEGGRAYNTTADYQPDHWSSSYGTC</sequence>
<dbReference type="EMBL" id="MT670417">
    <property type="protein sequence ID" value="QNO00004.1"/>
    <property type="molecule type" value="Genomic_DNA"/>
</dbReference>
<reference evidence="1 2" key="1">
    <citation type="submission" date="2020-06" db="EMBL/GenBank/DDBJ databases">
        <title>Characterization of Pseudomonas phiPsa374-like phages.</title>
        <authorList>
            <person name="Warring S."/>
            <person name="Malone L.M."/>
            <person name="Easingwood R.A."/>
            <person name="Rigano L."/>
            <person name="Frampton R.A."/>
            <person name="Lopez Acedo E."/>
            <person name="Templeton M.D."/>
            <person name="Kleffmann T."/>
            <person name="Bostina M."/>
            <person name="Fineran P.C."/>
        </authorList>
    </citation>
    <scope>NUCLEOTIDE SEQUENCE [LARGE SCALE GENOMIC DNA]</scope>
</reference>
<protein>
    <submittedName>
        <fullName evidence="1">Uncharacterized protein</fullName>
    </submittedName>
</protein>
<name>A0A7G9V148_9CAUD</name>
<proteinExistence type="predicted"/>
<evidence type="ECO:0000313" key="1">
    <source>
        <dbReference type="EMBL" id="QNO00004.1"/>
    </source>
</evidence>
<keyword evidence="2" id="KW-1185">Reference proteome</keyword>
<gene>
    <name evidence="1" type="ORF">phiPsa267_141</name>
</gene>